<evidence type="ECO:0000313" key="3">
    <source>
        <dbReference type="Proteomes" id="UP000799767"/>
    </source>
</evidence>
<sequence length="229" mass="24682">MRRHSAADIDSHHHKIVYEHRDRGPNHHRNLDRRHHQNEDHPPCAQHHHCHSGGSAHIDDNDHRNYSYRAQNSDRVSISSPQPHSLLEIRSRPADNTTQSVPPPAPPQPRPPSMPPAPATISSAPNSRPPTAQACTWGMTQIDPNAGHVSIGEDSVYDCCVACLTGSALNFCQAAYFEAGVCNVYGGDPVFCNNGAGPQALALTITTSTTPGTMVFSNGPCGLVEGVSE</sequence>
<feature type="region of interest" description="Disordered" evidence="1">
    <location>
        <begin position="92"/>
        <end position="135"/>
    </location>
</feature>
<name>A0A6A6PGW4_9PEZI</name>
<feature type="compositionally biased region" description="Basic and acidic residues" evidence="1">
    <location>
        <begin position="1"/>
        <end position="25"/>
    </location>
</feature>
<feature type="compositionally biased region" description="Pro residues" evidence="1">
    <location>
        <begin position="101"/>
        <end position="118"/>
    </location>
</feature>
<dbReference type="EMBL" id="MU001642">
    <property type="protein sequence ID" value="KAF2479229.1"/>
    <property type="molecule type" value="Genomic_DNA"/>
</dbReference>
<dbReference type="Proteomes" id="UP000799767">
    <property type="component" value="Unassembled WGS sequence"/>
</dbReference>
<evidence type="ECO:0000313" key="2">
    <source>
        <dbReference type="EMBL" id="KAF2479229.1"/>
    </source>
</evidence>
<reference evidence="2" key="1">
    <citation type="journal article" date="2020" name="Stud. Mycol.">
        <title>101 Dothideomycetes genomes: a test case for predicting lifestyles and emergence of pathogens.</title>
        <authorList>
            <person name="Haridas S."/>
            <person name="Albert R."/>
            <person name="Binder M."/>
            <person name="Bloem J."/>
            <person name="Labutti K."/>
            <person name="Salamov A."/>
            <person name="Andreopoulos B."/>
            <person name="Baker S."/>
            <person name="Barry K."/>
            <person name="Bills G."/>
            <person name="Bluhm B."/>
            <person name="Cannon C."/>
            <person name="Castanera R."/>
            <person name="Culley D."/>
            <person name="Daum C."/>
            <person name="Ezra D."/>
            <person name="Gonzalez J."/>
            <person name="Henrissat B."/>
            <person name="Kuo A."/>
            <person name="Liang C."/>
            <person name="Lipzen A."/>
            <person name="Lutzoni F."/>
            <person name="Magnuson J."/>
            <person name="Mondo S."/>
            <person name="Nolan M."/>
            <person name="Ohm R."/>
            <person name="Pangilinan J."/>
            <person name="Park H.-J."/>
            <person name="Ramirez L."/>
            <person name="Alfaro M."/>
            <person name="Sun H."/>
            <person name="Tritt A."/>
            <person name="Yoshinaga Y."/>
            <person name="Zwiers L.-H."/>
            <person name="Turgeon B."/>
            <person name="Goodwin S."/>
            <person name="Spatafora J."/>
            <person name="Crous P."/>
            <person name="Grigoriev I."/>
        </authorList>
    </citation>
    <scope>NUCLEOTIDE SEQUENCE</scope>
    <source>
        <strain evidence="2">CBS 113389</strain>
    </source>
</reference>
<proteinExistence type="predicted"/>
<accession>A0A6A6PGW4</accession>
<dbReference type="GeneID" id="54479471"/>
<evidence type="ECO:0000256" key="1">
    <source>
        <dbReference type="SAM" id="MobiDB-lite"/>
    </source>
</evidence>
<keyword evidence="3" id="KW-1185">Reference proteome</keyword>
<dbReference type="OrthoDB" id="4160611at2759"/>
<feature type="region of interest" description="Disordered" evidence="1">
    <location>
        <begin position="1"/>
        <end position="63"/>
    </location>
</feature>
<gene>
    <name evidence="2" type="ORF">BDY17DRAFT_52415</name>
</gene>
<organism evidence="2 3">
    <name type="scientific">Neohortaea acidophila</name>
    <dbReference type="NCBI Taxonomy" id="245834"/>
    <lineage>
        <taxon>Eukaryota</taxon>
        <taxon>Fungi</taxon>
        <taxon>Dikarya</taxon>
        <taxon>Ascomycota</taxon>
        <taxon>Pezizomycotina</taxon>
        <taxon>Dothideomycetes</taxon>
        <taxon>Dothideomycetidae</taxon>
        <taxon>Mycosphaerellales</taxon>
        <taxon>Teratosphaeriaceae</taxon>
        <taxon>Neohortaea</taxon>
    </lineage>
</organism>
<feature type="compositionally biased region" description="Basic residues" evidence="1">
    <location>
        <begin position="26"/>
        <end position="36"/>
    </location>
</feature>
<dbReference type="AlphaFoldDB" id="A0A6A6PGW4"/>
<protein>
    <submittedName>
        <fullName evidence="2">Uncharacterized protein</fullName>
    </submittedName>
</protein>
<dbReference type="RefSeq" id="XP_033585799.1">
    <property type="nucleotide sequence ID" value="XM_033738469.1"/>
</dbReference>